<sequence length="200" mass="22095">MKVVDCKGLTCPKPVILTKKAVEDPDFDEIEVIVDNQASRENVKKFLQSANVDFNMEEKDGLYHFYAKKKGEIKKVDEPVVCSISNISVDQGLTYIISSDKLGTGDDKLGAMLMKSFIYSLTEITEKPGTVIFLNSGVKLTTEGSDVLDSLKKLEELGTEILSCGTCLDFYGLKEKLVVGSVTNMYTIVEKMNATKTIKI</sequence>
<dbReference type="PANTHER" id="PTHR33279">
    <property type="entry name" value="SULFUR CARRIER PROTEIN YEDF-RELATED"/>
    <property type="match status" value="1"/>
</dbReference>
<dbReference type="OrthoDB" id="9801500at2"/>
<feature type="domain" description="UPF0033" evidence="2">
    <location>
        <begin position="2"/>
        <end position="69"/>
    </location>
</feature>
<comment type="caution">
    <text evidence="3">The sequence shown here is derived from an EMBL/GenBank/DDBJ whole genome shotgun (WGS) entry which is preliminary data.</text>
</comment>
<dbReference type="InterPro" id="IPR019870">
    <property type="entry name" value="Se_metab_YedF"/>
</dbReference>
<evidence type="ECO:0000256" key="1">
    <source>
        <dbReference type="ARBA" id="ARBA00008984"/>
    </source>
</evidence>
<evidence type="ECO:0000259" key="2">
    <source>
        <dbReference type="Pfam" id="PF01206"/>
    </source>
</evidence>
<dbReference type="STRING" id="857293.CAAU_1973"/>
<protein>
    <recommendedName>
        <fullName evidence="2">UPF0033 domain-containing protein</fullName>
    </recommendedName>
</protein>
<dbReference type="InterPro" id="IPR036868">
    <property type="entry name" value="TusA-like_sf"/>
</dbReference>
<dbReference type="NCBIfam" id="TIGR03527">
    <property type="entry name" value="selenium_YedF"/>
    <property type="match status" value="1"/>
</dbReference>
<proteinExistence type="inferred from homology"/>
<keyword evidence="4" id="KW-1185">Reference proteome</keyword>
<dbReference type="CDD" id="cd03421">
    <property type="entry name" value="SirA_like_N"/>
    <property type="match status" value="1"/>
</dbReference>
<dbReference type="Proteomes" id="UP000007652">
    <property type="component" value="Unassembled WGS sequence"/>
</dbReference>
<dbReference type="SUPFAM" id="SSF75169">
    <property type="entry name" value="DsrEFH-like"/>
    <property type="match status" value="1"/>
</dbReference>
<gene>
    <name evidence="3" type="ORF">CAAU_1973</name>
</gene>
<name>I7J5V8_9CLOT</name>
<reference evidence="3 4" key="1">
    <citation type="journal article" date="2011" name="J. Bacteriol.">
        <title>Draft genome sequence of Caloramator australicus strain RC3T, a thermoanaerobe from the Great Artesian Basin of Australia.</title>
        <authorList>
            <person name="Ogg C.D."/>
            <person name="Patel B.K.C."/>
        </authorList>
    </citation>
    <scope>NUCLEOTIDE SEQUENCE [LARGE SCALE GENOMIC DNA]</scope>
    <source>
        <strain evidence="3 4">RC3</strain>
    </source>
</reference>
<dbReference type="SUPFAM" id="SSF64307">
    <property type="entry name" value="SirA-like"/>
    <property type="match status" value="1"/>
</dbReference>
<organism evidence="3 4">
    <name type="scientific">Caloramator australicus RC3</name>
    <dbReference type="NCBI Taxonomy" id="857293"/>
    <lineage>
        <taxon>Bacteria</taxon>
        <taxon>Bacillati</taxon>
        <taxon>Bacillota</taxon>
        <taxon>Clostridia</taxon>
        <taxon>Eubacteriales</taxon>
        <taxon>Clostridiaceae</taxon>
        <taxon>Caloramator</taxon>
    </lineage>
</organism>
<dbReference type="eggNOG" id="COG0425">
    <property type="taxonomic scope" value="Bacteria"/>
</dbReference>
<comment type="similarity">
    <text evidence="1">Belongs to the sulfur carrier protein TusA family.</text>
</comment>
<dbReference type="EMBL" id="CAKP01000104">
    <property type="protein sequence ID" value="CCJ34057.1"/>
    <property type="molecule type" value="Genomic_DNA"/>
</dbReference>
<dbReference type="Gene3D" id="3.30.110.40">
    <property type="entry name" value="TusA-like domain"/>
    <property type="match status" value="1"/>
</dbReference>
<dbReference type="Pfam" id="PF01206">
    <property type="entry name" value="TusA"/>
    <property type="match status" value="1"/>
</dbReference>
<dbReference type="InterPro" id="IPR001455">
    <property type="entry name" value="TusA-like"/>
</dbReference>
<accession>I7J5V8</accession>
<evidence type="ECO:0000313" key="3">
    <source>
        <dbReference type="EMBL" id="CCJ34057.1"/>
    </source>
</evidence>
<dbReference type="InterPro" id="IPR027396">
    <property type="entry name" value="DsrEFH-like"/>
</dbReference>
<dbReference type="RefSeq" id="WP_008909314.1">
    <property type="nucleotide sequence ID" value="NZ_CAKP01000104.1"/>
</dbReference>
<dbReference type="PANTHER" id="PTHR33279:SF6">
    <property type="entry name" value="SULFUR CARRIER PROTEIN YEDF-RELATED"/>
    <property type="match status" value="1"/>
</dbReference>
<evidence type="ECO:0000313" key="4">
    <source>
        <dbReference type="Proteomes" id="UP000007652"/>
    </source>
</evidence>
<dbReference type="AlphaFoldDB" id="I7J5V8"/>